<keyword evidence="2" id="KW-1185">Reference proteome</keyword>
<accession>A0A9N9E4W3</accession>
<dbReference type="EMBL" id="CAJVPZ010014539">
    <property type="protein sequence ID" value="CAG8658509.1"/>
    <property type="molecule type" value="Genomic_DNA"/>
</dbReference>
<protein>
    <submittedName>
        <fullName evidence="1">678_t:CDS:1</fullName>
    </submittedName>
</protein>
<feature type="non-terminal residue" evidence="1">
    <location>
        <position position="1"/>
    </location>
</feature>
<gene>
    <name evidence="1" type="ORF">RFULGI_LOCUS8753</name>
</gene>
<dbReference type="Proteomes" id="UP000789396">
    <property type="component" value="Unassembled WGS sequence"/>
</dbReference>
<dbReference type="AlphaFoldDB" id="A0A9N9E4W3"/>
<feature type="non-terminal residue" evidence="1">
    <location>
        <position position="91"/>
    </location>
</feature>
<organism evidence="1 2">
    <name type="scientific">Racocetra fulgida</name>
    <dbReference type="NCBI Taxonomy" id="60492"/>
    <lineage>
        <taxon>Eukaryota</taxon>
        <taxon>Fungi</taxon>
        <taxon>Fungi incertae sedis</taxon>
        <taxon>Mucoromycota</taxon>
        <taxon>Glomeromycotina</taxon>
        <taxon>Glomeromycetes</taxon>
        <taxon>Diversisporales</taxon>
        <taxon>Gigasporaceae</taxon>
        <taxon>Racocetra</taxon>
    </lineage>
</organism>
<comment type="caution">
    <text evidence="1">The sequence shown here is derived from an EMBL/GenBank/DDBJ whole genome shotgun (WGS) entry which is preliminary data.</text>
</comment>
<name>A0A9N9E4W3_9GLOM</name>
<reference evidence="1" key="1">
    <citation type="submission" date="2021-06" db="EMBL/GenBank/DDBJ databases">
        <authorList>
            <person name="Kallberg Y."/>
            <person name="Tangrot J."/>
            <person name="Rosling A."/>
        </authorList>
    </citation>
    <scope>NUCLEOTIDE SEQUENCE</scope>
    <source>
        <strain evidence="1">IN212</strain>
    </source>
</reference>
<sequence>IKSKQNKYEKTTKTSIDNNNISTYSNTEDIDMFFEENLIEETKSSSTSNYILSKENSISYDEFDDTTNILINSNDESDILEDTMATDILEE</sequence>
<evidence type="ECO:0000313" key="1">
    <source>
        <dbReference type="EMBL" id="CAG8658509.1"/>
    </source>
</evidence>
<dbReference type="OrthoDB" id="2461322at2759"/>
<proteinExistence type="predicted"/>
<evidence type="ECO:0000313" key="2">
    <source>
        <dbReference type="Proteomes" id="UP000789396"/>
    </source>
</evidence>